<dbReference type="InterPro" id="IPR011701">
    <property type="entry name" value="MFS"/>
</dbReference>
<dbReference type="Gene3D" id="1.20.1250.20">
    <property type="entry name" value="MFS general substrate transporter like domains"/>
    <property type="match status" value="2"/>
</dbReference>
<sequence>MPGDIINKDSHCHIDDVEASKGDAASTGENNQSKRSKSPQERKLLLKQDLSMLPLLAGCFFFAYVDRGQIGNARVMGMQQDLHLTNDQYFNALMVFFIGYMIIELPCALGLVYFRPSHQFGLATMLFGVMATCIAAVNSEGSLIAIRFILGLCEAFVQTGFIYLSLWYRPDEIALRAALFYLSTPLAGAVSGLISYGVAKNLAGVHGYASWQWLFIVEGVPTIAWGVLTFFSLPGRPEVVAEKGSFLFSDASERQLILQRVTEAQNSIHVKFVPGQVLKALKDPKTWLDAVTVGAFGLAVAAFSLFLPTFINAFGFSPLRTQLFSIIPYACAAVTLPLSCYFADLYKARAIPLLVCFLFCVSGLILLLATTSKAGRVAGTSLVAAGSYPGVILGATWVVTSHGGYTKRSTAWAVVQVFLQCFSIMGTKIYNAPPRFFKGHGVVLGMLCLAAVCIVLKWWIMRTANQKKDAIISQCEADGVAIPDGEKTFEDAGDSHLRFRYIL</sequence>
<feature type="transmembrane region" description="Helical" evidence="7">
    <location>
        <begin position="89"/>
        <end position="113"/>
    </location>
</feature>
<evidence type="ECO:0000256" key="7">
    <source>
        <dbReference type="SAM" id="Phobius"/>
    </source>
</evidence>
<keyword evidence="9" id="KW-1185">Reference proteome</keyword>
<comment type="subcellular location">
    <subcellularLocation>
        <location evidence="1">Membrane</location>
        <topology evidence="1">Multi-pass membrane protein</topology>
    </subcellularLocation>
</comment>
<evidence type="ECO:0000256" key="3">
    <source>
        <dbReference type="ARBA" id="ARBA00022692"/>
    </source>
</evidence>
<feature type="transmembrane region" description="Helical" evidence="7">
    <location>
        <begin position="442"/>
        <end position="460"/>
    </location>
</feature>
<dbReference type="SUPFAM" id="SSF103473">
    <property type="entry name" value="MFS general substrate transporter"/>
    <property type="match status" value="1"/>
</dbReference>
<dbReference type="PANTHER" id="PTHR43791">
    <property type="entry name" value="PERMEASE-RELATED"/>
    <property type="match status" value="1"/>
</dbReference>
<evidence type="ECO:0000313" key="8">
    <source>
        <dbReference type="EMBL" id="KAH8691151.1"/>
    </source>
</evidence>
<dbReference type="GO" id="GO:0016020">
    <property type="term" value="C:membrane"/>
    <property type="evidence" value="ECO:0007669"/>
    <property type="project" value="UniProtKB-SubCell"/>
</dbReference>
<keyword evidence="4 7" id="KW-1133">Transmembrane helix</keyword>
<gene>
    <name evidence="8" type="ORF">BGW36DRAFT_400501</name>
</gene>
<feature type="region of interest" description="Disordered" evidence="6">
    <location>
        <begin position="20"/>
        <end position="40"/>
    </location>
</feature>
<feature type="transmembrane region" description="Helical" evidence="7">
    <location>
        <begin position="377"/>
        <end position="399"/>
    </location>
</feature>
<dbReference type="Pfam" id="PF07690">
    <property type="entry name" value="MFS_1"/>
    <property type="match status" value="1"/>
</dbReference>
<evidence type="ECO:0000256" key="4">
    <source>
        <dbReference type="ARBA" id="ARBA00022989"/>
    </source>
</evidence>
<keyword evidence="5 7" id="KW-0472">Membrane</keyword>
<feature type="transmembrane region" description="Helical" evidence="7">
    <location>
        <begin position="287"/>
        <end position="311"/>
    </location>
</feature>
<name>A0AAD4KG11_9EURO</name>
<dbReference type="GO" id="GO:0022857">
    <property type="term" value="F:transmembrane transporter activity"/>
    <property type="evidence" value="ECO:0007669"/>
    <property type="project" value="InterPro"/>
</dbReference>
<organism evidence="8 9">
    <name type="scientific">Talaromyces proteolyticus</name>
    <dbReference type="NCBI Taxonomy" id="1131652"/>
    <lineage>
        <taxon>Eukaryota</taxon>
        <taxon>Fungi</taxon>
        <taxon>Dikarya</taxon>
        <taxon>Ascomycota</taxon>
        <taxon>Pezizomycotina</taxon>
        <taxon>Eurotiomycetes</taxon>
        <taxon>Eurotiomycetidae</taxon>
        <taxon>Eurotiales</taxon>
        <taxon>Trichocomaceae</taxon>
        <taxon>Talaromyces</taxon>
        <taxon>Talaromyces sect. Bacilispori</taxon>
    </lineage>
</organism>
<feature type="transmembrane region" description="Helical" evidence="7">
    <location>
        <begin position="44"/>
        <end position="65"/>
    </location>
</feature>
<feature type="transmembrane region" description="Helical" evidence="7">
    <location>
        <begin position="178"/>
        <end position="199"/>
    </location>
</feature>
<evidence type="ECO:0000256" key="5">
    <source>
        <dbReference type="ARBA" id="ARBA00023136"/>
    </source>
</evidence>
<dbReference type="RefSeq" id="XP_046067243.1">
    <property type="nucleotide sequence ID" value="XM_046218637.1"/>
</dbReference>
<dbReference type="Proteomes" id="UP001201262">
    <property type="component" value="Unassembled WGS sequence"/>
</dbReference>
<dbReference type="GeneID" id="70248924"/>
<dbReference type="AlphaFoldDB" id="A0AAD4KG11"/>
<keyword evidence="3 7" id="KW-0812">Transmembrane</keyword>
<accession>A0AAD4KG11</accession>
<dbReference type="EMBL" id="JAJTJA010000012">
    <property type="protein sequence ID" value="KAH8691151.1"/>
    <property type="molecule type" value="Genomic_DNA"/>
</dbReference>
<keyword evidence="2" id="KW-0813">Transport</keyword>
<evidence type="ECO:0000256" key="1">
    <source>
        <dbReference type="ARBA" id="ARBA00004141"/>
    </source>
</evidence>
<feature type="transmembrane region" description="Helical" evidence="7">
    <location>
        <begin position="144"/>
        <end position="166"/>
    </location>
</feature>
<dbReference type="InterPro" id="IPR036259">
    <property type="entry name" value="MFS_trans_sf"/>
</dbReference>
<feature type="transmembrane region" description="Helical" evidence="7">
    <location>
        <begin position="411"/>
        <end position="430"/>
    </location>
</feature>
<evidence type="ECO:0000313" key="9">
    <source>
        <dbReference type="Proteomes" id="UP001201262"/>
    </source>
</evidence>
<comment type="caution">
    <text evidence="8">The sequence shown here is derived from an EMBL/GenBank/DDBJ whole genome shotgun (WGS) entry which is preliminary data.</text>
</comment>
<reference evidence="8" key="1">
    <citation type="submission" date="2021-12" db="EMBL/GenBank/DDBJ databases">
        <title>Convergent genome expansion in fungi linked to evolution of root-endophyte symbiosis.</title>
        <authorList>
            <consortium name="DOE Joint Genome Institute"/>
            <person name="Ke Y.-H."/>
            <person name="Bonito G."/>
            <person name="Liao H.-L."/>
            <person name="Looney B."/>
            <person name="Rojas-Flechas A."/>
            <person name="Nash J."/>
            <person name="Hameed K."/>
            <person name="Schadt C."/>
            <person name="Martin F."/>
            <person name="Crous P.W."/>
            <person name="Miettinen O."/>
            <person name="Magnuson J.K."/>
            <person name="Labbe J."/>
            <person name="Jacobson D."/>
            <person name="Doktycz M.J."/>
            <person name="Veneault-Fourrey C."/>
            <person name="Kuo A."/>
            <person name="Mondo S."/>
            <person name="Calhoun S."/>
            <person name="Riley R."/>
            <person name="Ohm R."/>
            <person name="LaButti K."/>
            <person name="Andreopoulos B."/>
            <person name="Pangilinan J."/>
            <person name="Nolan M."/>
            <person name="Tritt A."/>
            <person name="Clum A."/>
            <person name="Lipzen A."/>
            <person name="Daum C."/>
            <person name="Barry K."/>
            <person name="Grigoriev I.V."/>
            <person name="Vilgalys R."/>
        </authorList>
    </citation>
    <scope>NUCLEOTIDE SEQUENCE</scope>
    <source>
        <strain evidence="8">PMI_201</strain>
    </source>
</reference>
<feature type="transmembrane region" description="Helical" evidence="7">
    <location>
        <begin position="211"/>
        <end position="233"/>
    </location>
</feature>
<evidence type="ECO:0000256" key="6">
    <source>
        <dbReference type="SAM" id="MobiDB-lite"/>
    </source>
</evidence>
<feature type="transmembrane region" description="Helical" evidence="7">
    <location>
        <begin position="323"/>
        <end position="343"/>
    </location>
</feature>
<feature type="transmembrane region" description="Helical" evidence="7">
    <location>
        <begin position="350"/>
        <end position="371"/>
    </location>
</feature>
<dbReference type="PANTHER" id="PTHR43791:SF36">
    <property type="entry name" value="TRANSPORTER, PUTATIVE (AFU_ORTHOLOGUE AFUA_6G08340)-RELATED"/>
    <property type="match status" value="1"/>
</dbReference>
<protein>
    <submittedName>
        <fullName evidence="8">Retrograde regulation protein 2</fullName>
    </submittedName>
</protein>
<evidence type="ECO:0000256" key="2">
    <source>
        <dbReference type="ARBA" id="ARBA00022448"/>
    </source>
</evidence>
<proteinExistence type="predicted"/>
<feature type="transmembrane region" description="Helical" evidence="7">
    <location>
        <begin position="120"/>
        <end position="138"/>
    </location>
</feature>